<keyword evidence="1" id="KW-0175">Coiled coil</keyword>
<dbReference type="EMBL" id="GGMR01017325">
    <property type="protein sequence ID" value="MBY29944.1"/>
    <property type="molecule type" value="Transcribed_RNA"/>
</dbReference>
<organism evidence="2">
    <name type="scientific">Schizaphis graminum</name>
    <name type="common">Green bug aphid</name>
    <dbReference type="NCBI Taxonomy" id="13262"/>
    <lineage>
        <taxon>Eukaryota</taxon>
        <taxon>Metazoa</taxon>
        <taxon>Ecdysozoa</taxon>
        <taxon>Arthropoda</taxon>
        <taxon>Hexapoda</taxon>
        <taxon>Insecta</taxon>
        <taxon>Pterygota</taxon>
        <taxon>Neoptera</taxon>
        <taxon>Paraneoptera</taxon>
        <taxon>Hemiptera</taxon>
        <taxon>Sternorrhyncha</taxon>
        <taxon>Aphidomorpha</taxon>
        <taxon>Aphidoidea</taxon>
        <taxon>Aphididae</taxon>
        <taxon>Aphidini</taxon>
        <taxon>Schizaphis</taxon>
    </lineage>
</organism>
<evidence type="ECO:0000313" key="2">
    <source>
        <dbReference type="EMBL" id="MBY29944.1"/>
    </source>
</evidence>
<sequence length="117" mass="13921">MDVYEDVGTLYCEYIKNNEDNTMTEFEFFKSAFKDAMDEMDTLHQQYHTLNEQFNKKKVESNFYAEDVVQLQTENKSLTEEIVTLKVQEKAYKEKYAIIKTKNDILEEENVNFTIST</sequence>
<protein>
    <submittedName>
        <fullName evidence="2">Uncharacterized protein</fullName>
    </submittedName>
</protein>
<proteinExistence type="predicted"/>
<accession>A0A2S2PKM7</accession>
<evidence type="ECO:0000256" key="1">
    <source>
        <dbReference type="SAM" id="Coils"/>
    </source>
</evidence>
<dbReference type="AlphaFoldDB" id="A0A2S2PKM7"/>
<feature type="coiled-coil region" evidence="1">
    <location>
        <begin position="33"/>
        <end position="109"/>
    </location>
</feature>
<reference evidence="2" key="1">
    <citation type="submission" date="2018-04" db="EMBL/GenBank/DDBJ databases">
        <title>Transcriptome of Schizaphis graminum biotype I.</title>
        <authorList>
            <person name="Scully E.D."/>
            <person name="Geib S.M."/>
            <person name="Palmer N.A."/>
            <person name="Koch K."/>
            <person name="Bradshaw J."/>
            <person name="Heng-Moss T."/>
            <person name="Sarath G."/>
        </authorList>
    </citation>
    <scope>NUCLEOTIDE SEQUENCE</scope>
</reference>
<name>A0A2S2PKM7_SCHGA</name>
<gene>
    <name evidence="2" type="ORF">g.56727</name>
</gene>